<keyword evidence="9 13" id="KW-0067">ATP-binding</keyword>
<dbReference type="GO" id="GO:0005829">
    <property type="term" value="C:cytosol"/>
    <property type="evidence" value="ECO:0007669"/>
    <property type="project" value="TreeGrafter"/>
</dbReference>
<comment type="catalytic activity">
    <reaction evidence="13">
        <text>(R)-mevalonate + ATP = (R)-5-phosphomevalonate + ADP + H(+)</text>
        <dbReference type="Rhea" id="RHEA:17065"/>
        <dbReference type="ChEBI" id="CHEBI:15378"/>
        <dbReference type="ChEBI" id="CHEBI:30616"/>
        <dbReference type="ChEBI" id="CHEBI:36464"/>
        <dbReference type="ChEBI" id="CHEBI:58146"/>
        <dbReference type="ChEBI" id="CHEBI:456216"/>
        <dbReference type="EC" id="2.7.1.36"/>
    </reaction>
</comment>
<reference evidence="16" key="2">
    <citation type="submission" date="2018-04" db="EMBL/GenBank/DDBJ databases">
        <title>OnivRS2 (Oryza nivara Reference Sequence Version 2).</title>
        <authorList>
            <person name="Zhang J."/>
            <person name="Kudrna D."/>
            <person name="Lee S."/>
            <person name="Talag J."/>
            <person name="Rajasekar S."/>
            <person name="Welchert J."/>
            <person name="Hsing Y.-I."/>
            <person name="Wing R.A."/>
        </authorList>
    </citation>
    <scope>NUCLEOTIDE SEQUENCE [LARGE SCALE GENOMIC DNA]</scope>
    <source>
        <strain evidence="16">SL10</strain>
    </source>
</reference>
<evidence type="ECO:0000256" key="9">
    <source>
        <dbReference type="ARBA" id="ARBA00022840"/>
    </source>
</evidence>
<dbReference type="HOGENOM" id="CLU_017814_0_1_1"/>
<keyword evidence="13" id="KW-1207">Sterol metabolism</keyword>
<dbReference type="Pfam" id="PF08544">
    <property type="entry name" value="GHMP_kinases_C"/>
    <property type="match status" value="1"/>
</dbReference>
<dbReference type="PANTHER" id="PTHR43290:SF2">
    <property type="entry name" value="MEVALONATE KINASE"/>
    <property type="match status" value="1"/>
</dbReference>
<dbReference type="InterPro" id="IPR006203">
    <property type="entry name" value="GHMP_knse_ATP-bd_CS"/>
</dbReference>
<dbReference type="InterPro" id="IPR014721">
    <property type="entry name" value="Ribsml_uS5_D2-typ_fold_subgr"/>
</dbReference>
<dbReference type="SUPFAM" id="SSF55060">
    <property type="entry name" value="GHMP Kinase, C-terminal domain"/>
    <property type="match status" value="1"/>
</dbReference>
<reference evidence="16" key="1">
    <citation type="submission" date="2015-04" db="UniProtKB">
        <authorList>
            <consortium name="EnsemblPlants"/>
        </authorList>
    </citation>
    <scope>IDENTIFICATION</scope>
    <source>
        <strain evidence="16">SL10</strain>
    </source>
</reference>
<keyword evidence="13" id="KW-0753">Steroid metabolism</keyword>
<keyword evidence="13" id="KW-0752">Steroid biosynthesis</keyword>
<dbReference type="Pfam" id="PF00288">
    <property type="entry name" value="GHMP_kinases_N"/>
    <property type="match status" value="1"/>
</dbReference>
<dbReference type="Proteomes" id="UP000006591">
    <property type="component" value="Chromosome 8"/>
</dbReference>
<dbReference type="InterPro" id="IPR036554">
    <property type="entry name" value="GHMP_kinase_C_sf"/>
</dbReference>
<dbReference type="SUPFAM" id="SSF54211">
    <property type="entry name" value="Ribosomal protein S5 domain 2-like"/>
    <property type="match status" value="1"/>
</dbReference>
<keyword evidence="7 13" id="KW-0547">Nucleotide-binding</keyword>
<keyword evidence="8 13" id="KW-0418">Kinase</keyword>
<evidence type="ECO:0000256" key="1">
    <source>
        <dbReference type="ARBA" id="ARBA00004496"/>
    </source>
</evidence>
<name>A0A0E0I7N5_ORYNI</name>
<evidence type="ECO:0000256" key="13">
    <source>
        <dbReference type="RuleBase" id="RU363087"/>
    </source>
</evidence>
<dbReference type="Gramene" id="ONIVA08G04150.1">
    <property type="protein sequence ID" value="ONIVA08G04150.1"/>
    <property type="gene ID" value="ONIVA08G04150"/>
</dbReference>
<dbReference type="InterPro" id="IPR020568">
    <property type="entry name" value="Ribosomal_Su5_D2-typ_SF"/>
</dbReference>
<comment type="similarity">
    <text evidence="2 13">Belongs to the GHMP kinase family. Mevalonate kinase subfamily.</text>
</comment>
<dbReference type="Gene3D" id="3.30.70.890">
    <property type="entry name" value="GHMP kinase, C-terminal domain"/>
    <property type="match status" value="1"/>
</dbReference>
<dbReference type="EC" id="2.7.1.36" evidence="3 13"/>
<dbReference type="OMA" id="VCTYGGV"/>
<evidence type="ECO:0000259" key="15">
    <source>
        <dbReference type="Pfam" id="PF08544"/>
    </source>
</evidence>
<evidence type="ECO:0000259" key="14">
    <source>
        <dbReference type="Pfam" id="PF00288"/>
    </source>
</evidence>
<evidence type="ECO:0000256" key="11">
    <source>
        <dbReference type="ARBA" id="ARBA00023098"/>
    </source>
</evidence>
<feature type="domain" description="GHMP kinase N-terminal" evidence="14">
    <location>
        <begin position="175"/>
        <end position="256"/>
    </location>
</feature>
<dbReference type="GO" id="GO:0016126">
    <property type="term" value="P:sterol biosynthetic process"/>
    <property type="evidence" value="ECO:0007669"/>
    <property type="project" value="UniProtKB-KW"/>
</dbReference>
<dbReference type="EnsemblPlants" id="ONIVA08G04150.1">
    <property type="protein sequence ID" value="ONIVA08G04150.1"/>
    <property type="gene ID" value="ONIVA08G04150"/>
</dbReference>
<feature type="domain" description="GHMP kinase C-terminal" evidence="15">
    <location>
        <begin position="320"/>
        <end position="374"/>
    </location>
</feature>
<dbReference type="eggNOG" id="KOG1511">
    <property type="taxonomic scope" value="Eukaryota"/>
</dbReference>
<dbReference type="InterPro" id="IPR006205">
    <property type="entry name" value="Mev_gal_kin"/>
</dbReference>
<protein>
    <recommendedName>
        <fullName evidence="3 13">Mevalonate kinase</fullName>
        <shortName evidence="13">MK</shortName>
        <ecNumber evidence="3 13">2.7.1.36</ecNumber>
    </recommendedName>
</protein>
<evidence type="ECO:0000256" key="12">
    <source>
        <dbReference type="ARBA" id="ARBA00029438"/>
    </source>
</evidence>
<evidence type="ECO:0000256" key="6">
    <source>
        <dbReference type="ARBA" id="ARBA00022679"/>
    </source>
</evidence>
<dbReference type="InterPro" id="IPR013750">
    <property type="entry name" value="GHMP_kinase_C_dom"/>
</dbReference>
<keyword evidence="4 13" id="KW-0963">Cytoplasm</keyword>
<dbReference type="PANTHER" id="PTHR43290">
    <property type="entry name" value="MEVALONATE KINASE"/>
    <property type="match status" value="1"/>
</dbReference>
<evidence type="ECO:0000313" key="16">
    <source>
        <dbReference type="EnsemblPlants" id="ONIVA08G04150.1"/>
    </source>
</evidence>
<comment type="pathway">
    <text evidence="12 13">Isoprenoid biosynthesis; isopentenyl diphosphate biosynthesis via mevalonate pathway; isopentenyl diphosphate from (R)-mevalonate: step 1/3.</text>
</comment>
<accession>A0A0E0I7N5</accession>
<keyword evidence="11 13" id="KW-0443">Lipid metabolism</keyword>
<dbReference type="PRINTS" id="PR00959">
    <property type="entry name" value="MEVGALKINASE"/>
</dbReference>
<dbReference type="AlphaFoldDB" id="A0A0E0I7N5"/>
<evidence type="ECO:0000256" key="10">
    <source>
        <dbReference type="ARBA" id="ARBA00022842"/>
    </source>
</evidence>
<keyword evidence="5 13" id="KW-0444">Lipid biosynthesis</keyword>
<evidence type="ECO:0000256" key="8">
    <source>
        <dbReference type="ARBA" id="ARBA00022777"/>
    </source>
</evidence>
<evidence type="ECO:0000256" key="2">
    <source>
        <dbReference type="ARBA" id="ARBA00006495"/>
    </source>
</evidence>
<organism evidence="16">
    <name type="scientific">Oryza nivara</name>
    <name type="common">Indian wild rice</name>
    <name type="synonym">Oryza sativa f. spontanea</name>
    <dbReference type="NCBI Taxonomy" id="4536"/>
    <lineage>
        <taxon>Eukaryota</taxon>
        <taxon>Viridiplantae</taxon>
        <taxon>Streptophyta</taxon>
        <taxon>Embryophyta</taxon>
        <taxon>Tracheophyta</taxon>
        <taxon>Spermatophyta</taxon>
        <taxon>Magnoliopsida</taxon>
        <taxon>Liliopsida</taxon>
        <taxon>Poales</taxon>
        <taxon>Poaceae</taxon>
        <taxon>BOP clade</taxon>
        <taxon>Oryzoideae</taxon>
        <taxon>Oryzeae</taxon>
        <taxon>Oryzinae</taxon>
        <taxon>Oryza</taxon>
    </lineage>
</organism>
<evidence type="ECO:0000256" key="3">
    <source>
        <dbReference type="ARBA" id="ARBA00012103"/>
    </source>
</evidence>
<sequence>MGRVLGLVWEKRPRVWGLLVCAVVGAFVAGESPSSHISSPQRRSASSESEEGFVKITKMEVCEHAVVHGSAAVAAAIDLYTRCSLRLLPRADDEAGAAVLELDLRDHGLTFSWPCARLHEALLTEEVAGAQEARPCSPDRMASIARLLEEHEIPEAKVWLSAGLSAFLFLYTSILGSDLPMGSGLGSSAAICVSMSGALLTAAGMVAAVGGISSKGTGWELVGKDDLELVNQWAFQGEKIIHGKPSGIDNTVSTFGSMIKFKKGELTNLKSRNPIKMLITDTRVGRNTKALVAVNSISEEVSSLVELAANDEIAITSKEEKLAELMEMNQGLLQCMGVSHSSIETVLRTTLKFNLVSKLTGAGGGGCVLTLIPTLLSNLVLEKVIAELESQSFRCFIVEVGGQGFQVCQGGCSCFNGDVV</sequence>
<dbReference type="GO" id="GO:0005524">
    <property type="term" value="F:ATP binding"/>
    <property type="evidence" value="ECO:0007669"/>
    <property type="project" value="UniProtKB-KW"/>
</dbReference>
<dbReference type="PROSITE" id="PS00627">
    <property type="entry name" value="GHMP_KINASES_ATP"/>
    <property type="match status" value="1"/>
</dbReference>
<keyword evidence="10" id="KW-0460">Magnesium</keyword>
<keyword evidence="17" id="KW-1185">Reference proteome</keyword>
<comment type="subcellular location">
    <subcellularLocation>
        <location evidence="1 13">Cytoplasm</location>
    </subcellularLocation>
</comment>
<dbReference type="NCBIfam" id="TIGR00549">
    <property type="entry name" value="mevalon_kin"/>
    <property type="match status" value="1"/>
</dbReference>
<keyword evidence="13" id="KW-0756">Sterol biosynthesis</keyword>
<evidence type="ECO:0000256" key="7">
    <source>
        <dbReference type="ARBA" id="ARBA00022741"/>
    </source>
</evidence>
<evidence type="ECO:0000256" key="4">
    <source>
        <dbReference type="ARBA" id="ARBA00022490"/>
    </source>
</evidence>
<evidence type="ECO:0000256" key="5">
    <source>
        <dbReference type="ARBA" id="ARBA00022516"/>
    </source>
</evidence>
<dbReference type="STRING" id="4536.A0A0E0I7N5"/>
<dbReference type="InterPro" id="IPR006204">
    <property type="entry name" value="GHMP_kinase_N_dom"/>
</dbReference>
<proteinExistence type="inferred from homology"/>
<dbReference type="UniPathway" id="UPA00057">
    <property type="reaction ID" value="UER00098"/>
</dbReference>
<dbReference type="GO" id="GO:0004496">
    <property type="term" value="F:mevalonate kinase activity"/>
    <property type="evidence" value="ECO:0007669"/>
    <property type="project" value="UniProtKB-EC"/>
</dbReference>
<keyword evidence="6 13" id="KW-0808">Transferase</keyword>
<evidence type="ECO:0000313" key="17">
    <source>
        <dbReference type="Proteomes" id="UP000006591"/>
    </source>
</evidence>
<dbReference type="GO" id="GO:0019287">
    <property type="term" value="P:isopentenyl diphosphate biosynthetic process, mevalonate pathway"/>
    <property type="evidence" value="ECO:0007669"/>
    <property type="project" value="UniProtKB-UniPathway"/>
</dbReference>
<dbReference type="Gene3D" id="3.30.230.10">
    <property type="match status" value="1"/>
</dbReference>